<organism evidence="5">
    <name type="scientific">uncultured Sulfurovum sp</name>
    <dbReference type="NCBI Taxonomy" id="269237"/>
    <lineage>
        <taxon>Bacteria</taxon>
        <taxon>Pseudomonadati</taxon>
        <taxon>Campylobacterota</taxon>
        <taxon>Epsilonproteobacteria</taxon>
        <taxon>Campylobacterales</taxon>
        <taxon>Sulfurovaceae</taxon>
        <taxon>Sulfurovum</taxon>
        <taxon>environmental samples</taxon>
    </lineage>
</organism>
<gene>
    <name evidence="5" type="ORF">HELGO_WM16254</name>
</gene>
<evidence type="ECO:0000256" key="2">
    <source>
        <dbReference type="ARBA" id="ARBA00012737"/>
    </source>
</evidence>
<proteinExistence type="predicted"/>
<dbReference type="GO" id="GO:0005829">
    <property type="term" value="C:cytosol"/>
    <property type="evidence" value="ECO:0007669"/>
    <property type="project" value="TreeGrafter"/>
</dbReference>
<dbReference type="GO" id="GO:0006529">
    <property type="term" value="P:asparagine biosynthetic process"/>
    <property type="evidence" value="ECO:0007669"/>
    <property type="project" value="InterPro"/>
</dbReference>
<comment type="pathway">
    <text evidence="1">Amino-acid biosynthesis; L-asparagine biosynthesis; L-asparagine from L-aspartate (L-Gln route): step 1/1.</text>
</comment>
<evidence type="ECO:0000256" key="1">
    <source>
        <dbReference type="ARBA" id="ARBA00005187"/>
    </source>
</evidence>
<dbReference type="EMBL" id="CACVAR010000208">
    <property type="protein sequence ID" value="CAA6811867.1"/>
    <property type="molecule type" value="Genomic_DNA"/>
</dbReference>
<dbReference type="AlphaFoldDB" id="A0A6S6T587"/>
<dbReference type="CDD" id="cd01991">
    <property type="entry name" value="Asn_synthase_B_C"/>
    <property type="match status" value="1"/>
</dbReference>
<dbReference type="InterPro" id="IPR014729">
    <property type="entry name" value="Rossmann-like_a/b/a_fold"/>
</dbReference>
<dbReference type="PANTHER" id="PTHR43284:SF1">
    <property type="entry name" value="ASPARAGINE SYNTHETASE"/>
    <property type="match status" value="1"/>
</dbReference>
<dbReference type="Gene3D" id="3.40.50.620">
    <property type="entry name" value="HUPs"/>
    <property type="match status" value="1"/>
</dbReference>
<name>A0A6S6T587_9BACT</name>
<dbReference type="Pfam" id="PF00733">
    <property type="entry name" value="Asn_synthase"/>
    <property type="match status" value="1"/>
</dbReference>
<comment type="catalytic activity">
    <reaction evidence="3">
        <text>L-aspartate + L-glutamine + ATP + H2O = L-asparagine + L-glutamate + AMP + diphosphate + H(+)</text>
        <dbReference type="Rhea" id="RHEA:12228"/>
        <dbReference type="ChEBI" id="CHEBI:15377"/>
        <dbReference type="ChEBI" id="CHEBI:15378"/>
        <dbReference type="ChEBI" id="CHEBI:29985"/>
        <dbReference type="ChEBI" id="CHEBI:29991"/>
        <dbReference type="ChEBI" id="CHEBI:30616"/>
        <dbReference type="ChEBI" id="CHEBI:33019"/>
        <dbReference type="ChEBI" id="CHEBI:58048"/>
        <dbReference type="ChEBI" id="CHEBI:58359"/>
        <dbReference type="ChEBI" id="CHEBI:456215"/>
        <dbReference type="EC" id="6.3.5.4"/>
    </reaction>
</comment>
<dbReference type="GO" id="GO:0004066">
    <property type="term" value="F:asparagine synthase (glutamine-hydrolyzing) activity"/>
    <property type="evidence" value="ECO:0007669"/>
    <property type="project" value="UniProtKB-EC"/>
</dbReference>
<evidence type="ECO:0000259" key="4">
    <source>
        <dbReference type="Pfam" id="PF00733"/>
    </source>
</evidence>
<evidence type="ECO:0000313" key="5">
    <source>
        <dbReference type="EMBL" id="CAA6811867.1"/>
    </source>
</evidence>
<dbReference type="PANTHER" id="PTHR43284">
    <property type="entry name" value="ASPARAGINE SYNTHETASE (GLUTAMINE-HYDROLYZING)"/>
    <property type="match status" value="1"/>
</dbReference>
<dbReference type="InterPro" id="IPR001962">
    <property type="entry name" value="Asn_synthase"/>
</dbReference>
<accession>A0A6S6T587</accession>
<feature type="domain" description="Asparagine synthetase" evidence="4">
    <location>
        <begin position="1"/>
        <end position="313"/>
    </location>
</feature>
<protein>
    <recommendedName>
        <fullName evidence="2">asparagine synthase (glutamine-hydrolyzing)</fullName>
        <ecNumber evidence="2">6.3.5.4</ecNumber>
    </recommendedName>
</protein>
<dbReference type="EC" id="6.3.5.4" evidence="2"/>
<sequence>MGTNHTEYYFSEKDALELIPKMCQIYDEPFADHASTPTILTSQLLEEKNISTLIAGDGGDEVFATAEDVQFFHYLQKVPMPIKELLSKSLNSIKLNKLPYVKNHKNLPKKQHRLSQLLLADDIPKMIHSRNTLFMEEELHTHIQNYTKPIETSFDNIHFSGYSETVDKVIGSYFKTTMTDGELVKSYSSMNHLGIQLATPFLNIALIEHMANVPSSIKIKDGIKKHLLKEIAHQYIPKELIDRPKSGFDIPFSTWMKGILKDILYLQINKKRLDKDNIFYTSSILNIRDQFYAGNDAYKYKLWRIFIFQLWYENFTLSQTNKG</sequence>
<evidence type="ECO:0000256" key="3">
    <source>
        <dbReference type="ARBA" id="ARBA00048741"/>
    </source>
</evidence>
<dbReference type="SUPFAM" id="SSF52402">
    <property type="entry name" value="Adenine nucleotide alpha hydrolases-like"/>
    <property type="match status" value="1"/>
</dbReference>
<dbReference type="InterPro" id="IPR051786">
    <property type="entry name" value="ASN_synthetase/amidase"/>
</dbReference>
<reference evidence="5" key="1">
    <citation type="submission" date="2020-01" db="EMBL/GenBank/DDBJ databases">
        <authorList>
            <person name="Meier V. D."/>
            <person name="Meier V D."/>
        </authorList>
    </citation>
    <scope>NUCLEOTIDE SEQUENCE</scope>
    <source>
        <strain evidence="5">HLG_WM_MAG_03</strain>
    </source>
</reference>